<dbReference type="PRINTS" id="PR00347">
    <property type="entry name" value="THAUMATIN"/>
</dbReference>
<accession>A0A9W7XCA8</accession>
<evidence type="ECO:0000313" key="2">
    <source>
        <dbReference type="EMBL" id="KAJ1255659.1"/>
    </source>
</evidence>
<protein>
    <recommendedName>
        <fullName evidence="4">Thaumatin-like protein</fullName>
    </recommendedName>
</protein>
<dbReference type="CDD" id="cd09218">
    <property type="entry name" value="TLP-PA"/>
    <property type="match status" value="1"/>
</dbReference>
<feature type="disulfide bond" evidence="1">
    <location>
        <begin position="149"/>
        <end position="165"/>
    </location>
</feature>
<evidence type="ECO:0000313" key="3">
    <source>
        <dbReference type="Proteomes" id="UP001164776"/>
    </source>
</evidence>
<dbReference type="SUPFAM" id="SSF49870">
    <property type="entry name" value="Osmotin, thaumatin-like protein"/>
    <property type="match status" value="1"/>
</dbReference>
<dbReference type="InterPro" id="IPR001938">
    <property type="entry name" value="Thaumatin"/>
</dbReference>
<feature type="disulfide bond" evidence="1">
    <location>
        <begin position="141"/>
        <end position="202"/>
    </location>
</feature>
<dbReference type="Proteomes" id="UP001164776">
    <property type="component" value="Unassembled WGS sequence"/>
</dbReference>
<organism evidence="2 3">
    <name type="scientific">Paspalum vaginatum</name>
    <name type="common">seashore paspalum</name>
    <dbReference type="NCBI Taxonomy" id="158149"/>
    <lineage>
        <taxon>Eukaryota</taxon>
        <taxon>Viridiplantae</taxon>
        <taxon>Streptophyta</taxon>
        <taxon>Embryophyta</taxon>
        <taxon>Tracheophyta</taxon>
        <taxon>Spermatophyta</taxon>
        <taxon>Magnoliopsida</taxon>
        <taxon>Liliopsida</taxon>
        <taxon>Poales</taxon>
        <taxon>Poaceae</taxon>
        <taxon>PACMAD clade</taxon>
        <taxon>Panicoideae</taxon>
        <taxon>Andropogonodae</taxon>
        <taxon>Paspaleae</taxon>
        <taxon>Paspalinae</taxon>
        <taxon>Paspalum</taxon>
    </lineage>
</organism>
<dbReference type="SMART" id="SM00205">
    <property type="entry name" value="THN"/>
    <property type="match status" value="1"/>
</dbReference>
<reference evidence="2 3" key="1">
    <citation type="submission" date="2022-10" db="EMBL/GenBank/DDBJ databases">
        <title>WGS assembly of Paspalum vaginatum 540-79.</title>
        <authorList>
            <person name="Sun G."/>
            <person name="Wase N."/>
            <person name="Shu S."/>
            <person name="Jenkins J."/>
            <person name="Zhou B."/>
            <person name="Torres-Rodriguez J."/>
            <person name="Chen C."/>
            <person name="Sandor L."/>
            <person name="Plott C."/>
            <person name="Yoshinga Y."/>
            <person name="Daum C."/>
            <person name="Qi P."/>
            <person name="Barry K."/>
            <person name="Lipzen A."/>
            <person name="Berry L."/>
            <person name="Pedersen C."/>
            <person name="Gottilla T."/>
            <person name="Foltz A."/>
            <person name="Yu H."/>
            <person name="O'Malley R."/>
            <person name="Zhang C."/>
            <person name="Devos K."/>
            <person name="Sigmon B."/>
            <person name="Yu B."/>
            <person name="Obata T."/>
            <person name="Schmutz J."/>
            <person name="Schnable J."/>
        </authorList>
    </citation>
    <scope>NUCLEOTIDE SEQUENCE [LARGE SCALE GENOMIC DNA]</scope>
    <source>
        <strain evidence="3">cv. 540-79</strain>
    </source>
</reference>
<dbReference type="InterPro" id="IPR037176">
    <property type="entry name" value="Osmotin/thaumatin-like_sf"/>
</dbReference>
<feature type="disulfide bond" evidence="1">
    <location>
        <begin position="179"/>
        <end position="189"/>
    </location>
</feature>
<evidence type="ECO:0008006" key="4">
    <source>
        <dbReference type="Google" id="ProtNLM"/>
    </source>
</evidence>
<dbReference type="Gene3D" id="2.60.110.10">
    <property type="entry name" value="Thaumatin"/>
    <property type="match status" value="1"/>
</dbReference>
<feature type="disulfide bond" evidence="1">
    <location>
        <begin position="136"/>
        <end position="219"/>
    </location>
</feature>
<dbReference type="AlphaFoldDB" id="A0A9W7XCA8"/>
<dbReference type="OrthoDB" id="2020591at2759"/>
<feature type="disulfide bond" evidence="1">
    <location>
        <begin position="17"/>
        <end position="230"/>
    </location>
</feature>
<gene>
    <name evidence="2" type="ORF">BS78_K175400</name>
</gene>
<feature type="disulfide bond" evidence="1">
    <location>
        <begin position="169"/>
        <end position="178"/>
    </location>
</feature>
<dbReference type="FunFam" id="2.60.110.10:FF:000004">
    <property type="entry name" value="THAUMATIN-LIKE PROTEIN 1"/>
    <property type="match status" value="1"/>
</dbReference>
<dbReference type="EMBL" id="MU629659">
    <property type="protein sequence ID" value="KAJ1255659.1"/>
    <property type="molecule type" value="Genomic_DNA"/>
</dbReference>
<dbReference type="PIRSF" id="PIRSF002703">
    <property type="entry name" value="Thaumatin"/>
    <property type="match status" value="1"/>
</dbReference>
<dbReference type="Pfam" id="PF00314">
    <property type="entry name" value="Thaumatin"/>
    <property type="match status" value="1"/>
</dbReference>
<keyword evidence="3" id="KW-1185">Reference proteome</keyword>
<dbReference type="PANTHER" id="PTHR31048">
    <property type="entry name" value="OS03G0233200 PROTEIN"/>
    <property type="match status" value="1"/>
</dbReference>
<evidence type="ECO:0000256" key="1">
    <source>
        <dbReference type="PIRSR" id="PIRSR002703-1"/>
    </source>
</evidence>
<dbReference type="PROSITE" id="PS51367">
    <property type="entry name" value="THAUMATIN_2"/>
    <property type="match status" value="1"/>
</dbReference>
<sequence>MVISGATATTFVFTNKCQETIYPGVVTGASSPAFPTTGFALQPGADVAFVGVPAGWSGRIWGRRRCSTDASGRFGCASGDCGTGQVQCNGAGNQAPSTLAEFTLNGDGGKDFYDISNVDGFNVPIQIQPYGYTPSCATVACAADINAACPPELAARAADGTTVGCRSACLAFDTDEFCCRGEYETPDRCKPSIYSEFFKQRCPQAYSYAYDDKSSTFTCASGGHYQITFCP</sequence>
<comment type="caution">
    <text evidence="2">The sequence shown here is derived from an EMBL/GenBank/DDBJ whole genome shotgun (WGS) entry which is preliminary data.</text>
</comment>
<feature type="disulfide bond" evidence="1">
    <location>
        <begin position="81"/>
        <end position="88"/>
    </location>
</feature>
<keyword evidence="1" id="KW-1015">Disulfide bond</keyword>
<proteinExistence type="predicted"/>
<name>A0A9W7XCA8_9POAL</name>
<feature type="disulfide bond" evidence="1">
    <location>
        <begin position="66"/>
        <end position="76"/>
    </location>
</feature>